<dbReference type="Proteomes" id="UP000001058">
    <property type="component" value="Unassembled WGS sequence"/>
</dbReference>
<evidence type="ECO:0000313" key="2">
    <source>
        <dbReference type="Proteomes" id="UP000001058"/>
    </source>
</evidence>
<evidence type="ECO:0000313" key="1">
    <source>
        <dbReference type="EMBL" id="EFJ43422.1"/>
    </source>
</evidence>
<keyword evidence="2" id="KW-1185">Reference proteome</keyword>
<dbReference type="InParanoid" id="D8UA70"/>
<accession>D8UA70</accession>
<dbReference type="GeneID" id="9617372"/>
<proteinExistence type="predicted"/>
<dbReference type="RefSeq" id="XP_002955569.1">
    <property type="nucleotide sequence ID" value="XM_002955523.1"/>
</dbReference>
<name>D8UA70_VOLCA</name>
<protein>
    <submittedName>
        <fullName evidence="1">Uncharacterized protein</fullName>
    </submittedName>
</protein>
<sequence length="135" mass="14590">MRYPGKSTGQGRTDGTSYGISGGFVRGRGGWGVGWEDSVALWPEMRGFPQTRGDLALHGTIACSSMGAGALVHHIDANAARGKYGNVITARAEMRWRESKGKVGCEISRWIKGRDAQVGLWVIPEQPIFSAKLLD</sequence>
<dbReference type="AlphaFoldDB" id="D8UA70"/>
<dbReference type="EMBL" id="GL378373">
    <property type="protein sequence ID" value="EFJ43422.1"/>
    <property type="molecule type" value="Genomic_DNA"/>
</dbReference>
<reference evidence="1 2" key="1">
    <citation type="journal article" date="2010" name="Science">
        <title>Genomic analysis of organismal complexity in the multicellular green alga Volvox carteri.</title>
        <authorList>
            <person name="Prochnik S.E."/>
            <person name="Umen J."/>
            <person name="Nedelcu A.M."/>
            <person name="Hallmann A."/>
            <person name="Miller S.M."/>
            <person name="Nishii I."/>
            <person name="Ferris P."/>
            <person name="Kuo A."/>
            <person name="Mitros T."/>
            <person name="Fritz-Laylin L.K."/>
            <person name="Hellsten U."/>
            <person name="Chapman J."/>
            <person name="Simakov O."/>
            <person name="Rensing S.A."/>
            <person name="Terry A."/>
            <person name="Pangilinan J."/>
            <person name="Kapitonov V."/>
            <person name="Jurka J."/>
            <person name="Salamov A."/>
            <person name="Shapiro H."/>
            <person name="Schmutz J."/>
            <person name="Grimwood J."/>
            <person name="Lindquist E."/>
            <person name="Lucas S."/>
            <person name="Grigoriev I.V."/>
            <person name="Schmitt R."/>
            <person name="Kirk D."/>
            <person name="Rokhsar D.S."/>
        </authorList>
    </citation>
    <scope>NUCLEOTIDE SEQUENCE [LARGE SCALE GENOMIC DNA]</scope>
    <source>
        <strain evidence="2">f. Nagariensis / Eve</strain>
    </source>
</reference>
<dbReference type="KEGG" id="vcn:VOLCADRAFT_96469"/>
<gene>
    <name evidence="1" type="ORF">VOLCADRAFT_96469</name>
</gene>
<organism evidence="2">
    <name type="scientific">Volvox carteri f. nagariensis</name>
    <dbReference type="NCBI Taxonomy" id="3068"/>
    <lineage>
        <taxon>Eukaryota</taxon>
        <taxon>Viridiplantae</taxon>
        <taxon>Chlorophyta</taxon>
        <taxon>core chlorophytes</taxon>
        <taxon>Chlorophyceae</taxon>
        <taxon>CS clade</taxon>
        <taxon>Chlamydomonadales</taxon>
        <taxon>Volvocaceae</taxon>
        <taxon>Volvox</taxon>
    </lineage>
</organism>